<feature type="transmembrane region" description="Helical" evidence="13">
    <location>
        <begin position="12"/>
        <end position="29"/>
    </location>
</feature>
<evidence type="ECO:0000256" key="8">
    <source>
        <dbReference type="ARBA" id="ARBA00022989"/>
    </source>
</evidence>
<keyword evidence="2" id="KW-0813">Transport</keyword>
<dbReference type="SUPFAM" id="SSF81324">
    <property type="entry name" value="Voltage-gated potassium channels"/>
    <property type="match status" value="2"/>
</dbReference>
<dbReference type="FunFam" id="1.10.287.70:FF:000123">
    <property type="entry name" value="Potassium channel KAT3"/>
    <property type="match status" value="1"/>
</dbReference>
<name>K3X948_GLOUD</name>
<dbReference type="SUPFAM" id="SSF51206">
    <property type="entry name" value="cAMP-binding domain-like"/>
    <property type="match status" value="2"/>
</dbReference>
<evidence type="ECO:0000256" key="6">
    <source>
        <dbReference type="ARBA" id="ARBA00022882"/>
    </source>
</evidence>
<keyword evidence="3" id="KW-0633">Potassium transport</keyword>
<dbReference type="GO" id="GO:0005249">
    <property type="term" value="F:voltage-gated potassium channel activity"/>
    <property type="evidence" value="ECO:0007669"/>
    <property type="project" value="InterPro"/>
</dbReference>
<feature type="transmembrane region" description="Helical" evidence="13">
    <location>
        <begin position="154"/>
        <end position="172"/>
    </location>
</feature>
<dbReference type="PRINTS" id="PR01463">
    <property type="entry name" value="EAGCHANLFMLY"/>
</dbReference>
<evidence type="ECO:0000256" key="12">
    <source>
        <dbReference type="SAM" id="MobiDB-lite"/>
    </source>
</evidence>
<dbReference type="InterPro" id="IPR000595">
    <property type="entry name" value="cNMP-bd_dom"/>
</dbReference>
<dbReference type="Gene3D" id="1.10.287.630">
    <property type="entry name" value="Helix hairpin bin"/>
    <property type="match status" value="1"/>
</dbReference>
<dbReference type="InterPro" id="IPR050818">
    <property type="entry name" value="KCNH_animal-type"/>
</dbReference>
<dbReference type="PROSITE" id="PS50042">
    <property type="entry name" value="CNMP_BINDING_3"/>
    <property type="match status" value="2"/>
</dbReference>
<feature type="transmembrane region" description="Helical" evidence="13">
    <location>
        <begin position="746"/>
        <end position="770"/>
    </location>
</feature>
<dbReference type="InterPro" id="IPR003938">
    <property type="entry name" value="K_chnl_volt-dep_EAG/ELK/ERG"/>
</dbReference>
<dbReference type="VEuPathDB" id="FungiDB:PYU1_G013718"/>
<dbReference type="InterPro" id="IPR014710">
    <property type="entry name" value="RmlC-like_jellyroll"/>
</dbReference>
<evidence type="ECO:0000256" key="13">
    <source>
        <dbReference type="SAM" id="Phobius"/>
    </source>
</evidence>
<dbReference type="OMA" id="VWEELYF"/>
<comment type="subcellular location">
    <subcellularLocation>
        <location evidence="1">Membrane</location>
        <topology evidence="1">Multi-pass membrane protein</topology>
    </subcellularLocation>
</comment>
<evidence type="ECO:0000256" key="5">
    <source>
        <dbReference type="ARBA" id="ARBA00022826"/>
    </source>
</evidence>
<feature type="transmembrane region" description="Helical" evidence="13">
    <location>
        <begin position="528"/>
        <end position="547"/>
    </location>
</feature>
<keyword evidence="9" id="KW-0406">Ion transport</keyword>
<evidence type="ECO:0000259" key="14">
    <source>
        <dbReference type="PROSITE" id="PS50042"/>
    </source>
</evidence>
<keyword evidence="7" id="KW-0630">Potassium</keyword>
<dbReference type="Proteomes" id="UP000019132">
    <property type="component" value="Unassembled WGS sequence"/>
</dbReference>
<evidence type="ECO:0000313" key="15">
    <source>
        <dbReference type="EnsemblProtists" id="PYU1_T013747"/>
    </source>
</evidence>
<dbReference type="CDD" id="cd00038">
    <property type="entry name" value="CAP_ED"/>
    <property type="match status" value="2"/>
</dbReference>
<dbReference type="Gene3D" id="1.10.287.70">
    <property type="match status" value="2"/>
</dbReference>
<evidence type="ECO:0000256" key="2">
    <source>
        <dbReference type="ARBA" id="ARBA00022448"/>
    </source>
</evidence>
<keyword evidence="5" id="KW-0631">Potassium channel</keyword>
<feature type="transmembrane region" description="Helical" evidence="13">
    <location>
        <begin position="192"/>
        <end position="210"/>
    </location>
</feature>
<dbReference type="AlphaFoldDB" id="K3X948"/>
<feature type="domain" description="Cyclic nucleotide-binding" evidence="14">
    <location>
        <begin position="341"/>
        <end position="399"/>
    </location>
</feature>
<feature type="transmembrane region" description="Helical" evidence="13">
    <location>
        <begin position="878"/>
        <end position="896"/>
    </location>
</feature>
<dbReference type="GO" id="GO:0005886">
    <property type="term" value="C:plasma membrane"/>
    <property type="evidence" value="ECO:0007669"/>
    <property type="project" value="TreeGrafter"/>
</dbReference>
<dbReference type="EnsemblProtists" id="PYU1_T013747">
    <property type="protein sequence ID" value="PYU1_T013747"/>
    <property type="gene ID" value="PYU1_G013718"/>
</dbReference>
<dbReference type="InParanoid" id="K3X948"/>
<dbReference type="InterPro" id="IPR018490">
    <property type="entry name" value="cNMP-bd_dom_sf"/>
</dbReference>
<evidence type="ECO:0000256" key="11">
    <source>
        <dbReference type="ARBA" id="ARBA00023303"/>
    </source>
</evidence>
<dbReference type="Pfam" id="PF00520">
    <property type="entry name" value="Ion_trans"/>
    <property type="match status" value="2"/>
</dbReference>
<evidence type="ECO:0000256" key="9">
    <source>
        <dbReference type="ARBA" id="ARBA00023065"/>
    </source>
</evidence>
<keyword evidence="4 13" id="KW-0812">Transmembrane</keyword>
<dbReference type="GO" id="GO:0034702">
    <property type="term" value="C:monoatomic ion channel complex"/>
    <property type="evidence" value="ECO:0007669"/>
    <property type="project" value="UniProtKB-KW"/>
</dbReference>
<dbReference type="InterPro" id="IPR005821">
    <property type="entry name" value="Ion_trans_dom"/>
</dbReference>
<keyword evidence="6" id="KW-0851">Voltage-gated channel</keyword>
<evidence type="ECO:0000256" key="7">
    <source>
        <dbReference type="ARBA" id="ARBA00022958"/>
    </source>
</evidence>
<keyword evidence="8 13" id="KW-1133">Transmembrane helix</keyword>
<sequence>MPRAPWKVRWDLWIGLIIFYSVVLIPYRIGFGIDVEYWEQVLNYLFDASFAVDVVFNFFTGFYDADIFIHELPKIRERYIKSWFLFDVVSTIPFDQFLQVVSSASSSLLTLKLLRTIRLFRLLKLMRLLRLKRAIETIQMDALNAHVLQTIKSLLMIIFIIHLVSCGWYLFYTWDPTGINWVTYFSEDGLKYPYLVSFYWVSNTMMSVGYGDIYGVTDGERIYSILVECLGSICVGMIIANIQMLTENYNPRGIKLKQKLQETKEFLFKRNIPRRLRQRVISQFEYHWSNRTVFDEDQLLRQFPVSLQYEILAASMEPFVKRFPFFGVTSVEFFVFAIPRLRPIVLGPSQTLVEAESVWEELYFITSGTVESVRANIIVGSLAPGDICGIEHLVANRRRYTHSYRSTLKTELYAMYSADLIEAIKKCPIAYKYLMDLATILGERYAESARRGRRALQKQETMRRMQESSSTASRGGSEPFLQYRHRKSISFNNTNAYDMDNLRRLSIFSADEIKTHWSVIRHYSKLRMVWDVLIGIMVAMTAITVPFRISFDIQDTVFLVATDRMSDACFMIDMMLSFLTTYVDETGVEIVDRHEIRRHYLKTNFLVDAISTIPFDFFVEALTEQKDFRSLKLFRTVKLVKLLRLIRLSKLYKMNVQWTSELDISMDTVRLLKLLAPVMTIAHYVGCFWYYMSAQHAPADAWWGDIHFDDPDSIISKYIASVYWATTTMTTVGFGDVIAINNYEQAYSILVMIGGTTLFAYVVGTVIEVVSNSKSLMNREHEMVQKVNAYIKERGVSSEFIMACQEHLRFLNTEKTLFHEPQLFDALCYALRSELILYLNNGVLSKIRFFDKKPKWFLTLILPRLVPQYFLAGDLLIYHGNPVSGIFFLMTGAVIVKAPQRTDLMGELNGESSESSQDFSRASDRDGTIAMLYEGEFFGYKEVLTQSLAQYNAFAIKPTGTYMLPREFLETFQNDY</sequence>
<dbReference type="PANTHER" id="PTHR10217">
    <property type="entry name" value="VOLTAGE AND LIGAND GATED POTASSIUM CHANNEL"/>
    <property type="match status" value="1"/>
</dbReference>
<dbReference type="GO" id="GO:0042391">
    <property type="term" value="P:regulation of membrane potential"/>
    <property type="evidence" value="ECO:0007669"/>
    <property type="project" value="TreeGrafter"/>
</dbReference>
<dbReference type="eggNOG" id="KOG0501">
    <property type="taxonomic scope" value="Eukaryota"/>
</dbReference>
<feature type="transmembrane region" description="Helical" evidence="13">
    <location>
        <begin position="41"/>
        <end position="59"/>
    </location>
</feature>
<reference evidence="15" key="3">
    <citation type="submission" date="2015-02" db="UniProtKB">
        <authorList>
            <consortium name="EnsemblProtists"/>
        </authorList>
    </citation>
    <scope>IDENTIFICATION</scope>
    <source>
        <strain evidence="15">DAOM BR144</strain>
    </source>
</reference>
<organism evidence="15 16">
    <name type="scientific">Globisporangium ultimum (strain ATCC 200006 / CBS 805.95 / DAOM BR144)</name>
    <name type="common">Pythium ultimum</name>
    <dbReference type="NCBI Taxonomy" id="431595"/>
    <lineage>
        <taxon>Eukaryota</taxon>
        <taxon>Sar</taxon>
        <taxon>Stramenopiles</taxon>
        <taxon>Oomycota</taxon>
        <taxon>Peronosporomycetes</taxon>
        <taxon>Pythiales</taxon>
        <taxon>Pythiaceae</taxon>
        <taxon>Globisporangium</taxon>
    </lineage>
</organism>
<dbReference type="HOGENOM" id="CLU_004924_0_0_1"/>
<dbReference type="EMBL" id="GL376586">
    <property type="status" value="NOT_ANNOTATED_CDS"/>
    <property type="molecule type" value="Genomic_DNA"/>
</dbReference>
<dbReference type="Gene3D" id="2.60.120.10">
    <property type="entry name" value="Jelly Rolls"/>
    <property type="match status" value="2"/>
</dbReference>
<feature type="region of interest" description="Disordered" evidence="12">
    <location>
        <begin position="452"/>
        <end position="477"/>
    </location>
</feature>
<proteinExistence type="predicted"/>
<keyword evidence="10 13" id="KW-0472">Membrane</keyword>
<accession>K3X948</accession>
<protein>
    <recommendedName>
        <fullName evidence="14">Cyclic nucleotide-binding domain-containing protein</fullName>
    </recommendedName>
</protein>
<reference evidence="16" key="2">
    <citation type="submission" date="2010-04" db="EMBL/GenBank/DDBJ databases">
        <authorList>
            <person name="Buell R."/>
            <person name="Hamilton J."/>
            <person name="Hostetler J."/>
        </authorList>
    </citation>
    <scope>NUCLEOTIDE SEQUENCE [LARGE SCALE GENOMIC DNA]</scope>
    <source>
        <strain evidence="16">DAOM:BR144</strain>
    </source>
</reference>
<evidence type="ECO:0000313" key="16">
    <source>
        <dbReference type="Proteomes" id="UP000019132"/>
    </source>
</evidence>
<keyword evidence="16" id="KW-1185">Reference proteome</keyword>
<dbReference type="PANTHER" id="PTHR10217:SF435">
    <property type="entry name" value="POTASSIUM VOLTAGE-GATED CHANNEL PROTEIN EAG"/>
    <property type="match status" value="1"/>
</dbReference>
<keyword evidence="11" id="KW-0407">Ion channel</keyword>
<dbReference type="eggNOG" id="KOG0498">
    <property type="taxonomic scope" value="Eukaryota"/>
</dbReference>
<feature type="domain" description="Cyclic nucleotide-binding" evidence="14">
    <location>
        <begin position="849"/>
        <end position="976"/>
    </location>
</feature>
<evidence type="ECO:0000256" key="1">
    <source>
        <dbReference type="ARBA" id="ARBA00004141"/>
    </source>
</evidence>
<feature type="transmembrane region" description="Helical" evidence="13">
    <location>
        <begin position="222"/>
        <end position="242"/>
    </location>
</feature>
<evidence type="ECO:0000256" key="3">
    <source>
        <dbReference type="ARBA" id="ARBA00022538"/>
    </source>
</evidence>
<evidence type="ECO:0000256" key="4">
    <source>
        <dbReference type="ARBA" id="ARBA00022692"/>
    </source>
</evidence>
<evidence type="ECO:0000256" key="10">
    <source>
        <dbReference type="ARBA" id="ARBA00023136"/>
    </source>
</evidence>
<feature type="transmembrane region" description="Helical" evidence="13">
    <location>
        <begin position="674"/>
        <end position="692"/>
    </location>
</feature>
<reference evidence="16" key="1">
    <citation type="journal article" date="2010" name="Genome Biol.">
        <title>Genome sequence of the necrotrophic plant pathogen Pythium ultimum reveals original pathogenicity mechanisms and effector repertoire.</title>
        <authorList>
            <person name="Levesque C.A."/>
            <person name="Brouwer H."/>
            <person name="Cano L."/>
            <person name="Hamilton J.P."/>
            <person name="Holt C."/>
            <person name="Huitema E."/>
            <person name="Raffaele S."/>
            <person name="Robideau G.P."/>
            <person name="Thines M."/>
            <person name="Win J."/>
            <person name="Zerillo M.M."/>
            <person name="Beakes G.W."/>
            <person name="Boore J.L."/>
            <person name="Busam D."/>
            <person name="Dumas B."/>
            <person name="Ferriera S."/>
            <person name="Fuerstenberg S.I."/>
            <person name="Gachon C.M."/>
            <person name="Gaulin E."/>
            <person name="Govers F."/>
            <person name="Grenville-Briggs L."/>
            <person name="Horner N."/>
            <person name="Hostetler J."/>
            <person name="Jiang R.H."/>
            <person name="Johnson J."/>
            <person name="Krajaejun T."/>
            <person name="Lin H."/>
            <person name="Meijer H.J."/>
            <person name="Moore B."/>
            <person name="Morris P."/>
            <person name="Phuntmart V."/>
            <person name="Puiu D."/>
            <person name="Shetty J."/>
            <person name="Stajich J.E."/>
            <person name="Tripathy S."/>
            <person name="Wawra S."/>
            <person name="van West P."/>
            <person name="Whitty B.R."/>
            <person name="Coutinho P.M."/>
            <person name="Henrissat B."/>
            <person name="Martin F."/>
            <person name="Thomas P.D."/>
            <person name="Tyler B.M."/>
            <person name="De Vries R.P."/>
            <person name="Kamoun S."/>
            <person name="Yandell M."/>
            <person name="Tisserat N."/>
            <person name="Buell C.R."/>
        </authorList>
    </citation>
    <scope>NUCLEOTIDE SEQUENCE</scope>
    <source>
        <strain evidence="16">DAOM:BR144</strain>
    </source>
</reference>